<comment type="subcellular location">
    <subcellularLocation>
        <location evidence="11">Cytoplasm</location>
    </subcellularLocation>
</comment>
<evidence type="ECO:0000256" key="10">
    <source>
        <dbReference type="ARBA" id="ARBA00048970"/>
    </source>
</evidence>
<dbReference type="SUPFAM" id="SSF53335">
    <property type="entry name" value="S-adenosyl-L-methionine-dependent methyltransferases"/>
    <property type="match status" value="1"/>
</dbReference>
<evidence type="ECO:0000256" key="8">
    <source>
        <dbReference type="ARBA" id="ARBA00041995"/>
    </source>
</evidence>
<keyword evidence="4 11" id="KW-0949">S-adenosyl-L-methionine</keyword>
<dbReference type="InterPro" id="IPR029063">
    <property type="entry name" value="SAM-dependent_MTases_sf"/>
</dbReference>
<evidence type="ECO:0000256" key="4">
    <source>
        <dbReference type="ARBA" id="ARBA00022691"/>
    </source>
</evidence>
<evidence type="ECO:0000256" key="1">
    <source>
        <dbReference type="ARBA" id="ARBA00022552"/>
    </source>
</evidence>
<dbReference type="EC" id="2.1.1.166" evidence="6 11"/>
<dbReference type="PANTHER" id="PTHR10920:SF18">
    <property type="entry name" value="RRNA METHYLTRANSFERASE 2, MITOCHONDRIAL"/>
    <property type="match status" value="1"/>
</dbReference>
<feature type="region of interest" description="Disordered" evidence="12">
    <location>
        <begin position="230"/>
        <end position="262"/>
    </location>
</feature>
<dbReference type="Gene3D" id="3.40.50.150">
    <property type="entry name" value="Vaccinia Virus protein VP39"/>
    <property type="match status" value="1"/>
</dbReference>
<feature type="binding site" evidence="11">
    <location>
        <position position="82"/>
    </location>
    <ligand>
        <name>S-adenosyl-L-methionine</name>
        <dbReference type="ChEBI" id="CHEBI:59789"/>
    </ligand>
</feature>
<evidence type="ECO:0000256" key="11">
    <source>
        <dbReference type="HAMAP-Rule" id="MF_01547"/>
    </source>
</evidence>
<feature type="binding site" evidence="11">
    <location>
        <position position="119"/>
    </location>
    <ligand>
        <name>S-adenosyl-L-methionine</name>
        <dbReference type="ChEBI" id="CHEBI:59789"/>
    </ligand>
</feature>
<evidence type="ECO:0000256" key="12">
    <source>
        <dbReference type="SAM" id="MobiDB-lite"/>
    </source>
</evidence>
<dbReference type="GO" id="GO:0008168">
    <property type="term" value="F:methyltransferase activity"/>
    <property type="evidence" value="ECO:0007669"/>
    <property type="project" value="UniProtKB-KW"/>
</dbReference>
<dbReference type="InterPro" id="IPR015507">
    <property type="entry name" value="rRNA-MeTfrase_E"/>
</dbReference>
<feature type="binding site" evidence="11">
    <location>
        <position position="103"/>
    </location>
    <ligand>
        <name>S-adenosyl-L-methionine</name>
        <dbReference type="ChEBI" id="CHEBI:59789"/>
    </ligand>
</feature>
<evidence type="ECO:0000313" key="15">
    <source>
        <dbReference type="Proteomes" id="UP001597327"/>
    </source>
</evidence>
<name>A0ABW4JSU8_9HYPH</name>
<dbReference type="PANTHER" id="PTHR10920">
    <property type="entry name" value="RIBOSOMAL RNA METHYLTRANSFERASE"/>
    <property type="match status" value="1"/>
</dbReference>
<protein>
    <recommendedName>
        <fullName evidence="7 11">Ribosomal RNA large subunit methyltransferase E</fullName>
        <ecNumber evidence="6 11">2.1.1.166</ecNumber>
    </recommendedName>
    <alternativeName>
        <fullName evidence="9 11">23S rRNA Um2552 methyltransferase</fullName>
    </alternativeName>
    <alternativeName>
        <fullName evidence="8 11">rRNA (uridine-2'-O-)-methyltransferase</fullName>
    </alternativeName>
</protein>
<evidence type="ECO:0000313" key="14">
    <source>
        <dbReference type="EMBL" id="MFD1694321.1"/>
    </source>
</evidence>
<keyword evidence="11" id="KW-0963">Cytoplasm</keyword>
<keyword evidence="2 11" id="KW-0489">Methyltransferase</keyword>
<organism evidence="14 15">
    <name type="scientific">Roseibium aestuarii</name>
    <dbReference type="NCBI Taxonomy" id="2600299"/>
    <lineage>
        <taxon>Bacteria</taxon>
        <taxon>Pseudomonadati</taxon>
        <taxon>Pseudomonadota</taxon>
        <taxon>Alphaproteobacteria</taxon>
        <taxon>Hyphomicrobiales</taxon>
        <taxon>Stappiaceae</taxon>
        <taxon>Roseibium</taxon>
    </lineage>
</organism>
<gene>
    <name evidence="11" type="primary">rlmE</name>
    <name evidence="11" type="synonym">ftsJ</name>
    <name evidence="11" type="synonym">rrmJ</name>
    <name evidence="14" type="ORF">ACFSC7_02250</name>
</gene>
<evidence type="ECO:0000256" key="9">
    <source>
        <dbReference type="ARBA" id="ARBA00042745"/>
    </source>
</evidence>
<feature type="active site" description="Proton acceptor" evidence="11">
    <location>
        <position position="184"/>
    </location>
</feature>
<dbReference type="InterPro" id="IPR002877">
    <property type="entry name" value="RNA_MeTrfase_FtsJ_dom"/>
</dbReference>
<evidence type="ECO:0000256" key="6">
    <source>
        <dbReference type="ARBA" id="ARBA00038861"/>
    </source>
</evidence>
<proteinExistence type="inferred from homology"/>
<evidence type="ECO:0000256" key="7">
    <source>
        <dbReference type="ARBA" id="ARBA00041129"/>
    </source>
</evidence>
<comment type="similarity">
    <text evidence="11">Belongs to the class I-like SAM-binding methyltransferase superfamily. RNA methyltransferase RlmE family.</text>
</comment>
<reference evidence="15" key="1">
    <citation type="journal article" date="2019" name="Int. J. Syst. Evol. Microbiol.">
        <title>The Global Catalogue of Microorganisms (GCM) 10K type strain sequencing project: providing services to taxonomists for standard genome sequencing and annotation.</title>
        <authorList>
            <consortium name="The Broad Institute Genomics Platform"/>
            <consortium name="The Broad Institute Genome Sequencing Center for Infectious Disease"/>
            <person name="Wu L."/>
            <person name="Ma J."/>
        </authorList>
    </citation>
    <scope>NUCLEOTIDE SEQUENCE [LARGE SCALE GENOMIC DNA]</scope>
    <source>
        <strain evidence="15">JCM 3369</strain>
    </source>
</reference>
<accession>A0ABW4JSU8</accession>
<evidence type="ECO:0000256" key="2">
    <source>
        <dbReference type="ARBA" id="ARBA00022603"/>
    </source>
</evidence>
<dbReference type="InterPro" id="IPR050082">
    <property type="entry name" value="RNA_methyltr_RlmE"/>
</dbReference>
<feature type="compositionally biased region" description="Basic and acidic residues" evidence="12">
    <location>
        <begin position="252"/>
        <end position="262"/>
    </location>
</feature>
<dbReference type="GO" id="GO:0032259">
    <property type="term" value="P:methylation"/>
    <property type="evidence" value="ECO:0007669"/>
    <property type="project" value="UniProtKB-KW"/>
</dbReference>
<evidence type="ECO:0000259" key="13">
    <source>
        <dbReference type="Pfam" id="PF01728"/>
    </source>
</evidence>
<comment type="function">
    <text evidence="5 11">Specifically methylates the uridine in position 2552 of 23S rRNA at the 2'-O position of the ribose in the fully assembled 50S ribosomal subunit.</text>
</comment>
<dbReference type="Pfam" id="PF01728">
    <property type="entry name" value="FtsJ"/>
    <property type="match status" value="1"/>
</dbReference>
<feature type="compositionally biased region" description="Low complexity" evidence="12">
    <location>
        <begin position="239"/>
        <end position="249"/>
    </location>
</feature>
<dbReference type="PIRSF" id="PIRSF005461">
    <property type="entry name" value="23S_rRNA_mtase"/>
    <property type="match status" value="1"/>
</dbReference>
<dbReference type="EMBL" id="JBHUFA010000001">
    <property type="protein sequence ID" value="MFD1694321.1"/>
    <property type="molecule type" value="Genomic_DNA"/>
</dbReference>
<dbReference type="RefSeq" id="WP_149891814.1">
    <property type="nucleotide sequence ID" value="NZ_JBHUFA010000001.1"/>
</dbReference>
<keyword evidence="3 11" id="KW-0808">Transferase</keyword>
<dbReference type="HAMAP" id="MF_01547">
    <property type="entry name" value="RNA_methyltr_E"/>
    <property type="match status" value="1"/>
</dbReference>
<evidence type="ECO:0000256" key="3">
    <source>
        <dbReference type="ARBA" id="ARBA00022679"/>
    </source>
</evidence>
<comment type="caution">
    <text evidence="14">The sequence shown here is derived from an EMBL/GenBank/DDBJ whole genome shotgun (WGS) entry which is preliminary data.</text>
</comment>
<dbReference type="Proteomes" id="UP001597327">
    <property type="component" value="Unassembled WGS sequence"/>
</dbReference>
<feature type="binding site" evidence="11">
    <location>
        <position position="80"/>
    </location>
    <ligand>
        <name>S-adenosyl-L-methionine</name>
        <dbReference type="ChEBI" id="CHEBI:59789"/>
    </ligand>
</feature>
<comment type="catalytic activity">
    <reaction evidence="10 11">
        <text>uridine(2552) in 23S rRNA + S-adenosyl-L-methionine = 2'-O-methyluridine(2552) in 23S rRNA + S-adenosyl-L-homocysteine + H(+)</text>
        <dbReference type="Rhea" id="RHEA:42720"/>
        <dbReference type="Rhea" id="RHEA-COMP:10202"/>
        <dbReference type="Rhea" id="RHEA-COMP:10203"/>
        <dbReference type="ChEBI" id="CHEBI:15378"/>
        <dbReference type="ChEBI" id="CHEBI:57856"/>
        <dbReference type="ChEBI" id="CHEBI:59789"/>
        <dbReference type="ChEBI" id="CHEBI:65315"/>
        <dbReference type="ChEBI" id="CHEBI:74478"/>
        <dbReference type="EC" id="2.1.1.166"/>
    </reaction>
</comment>
<keyword evidence="1 11" id="KW-0698">rRNA processing</keyword>
<keyword evidence="15" id="KW-1185">Reference proteome</keyword>
<feature type="domain" description="Ribosomal RNA methyltransferase FtsJ" evidence="13">
    <location>
        <begin position="48"/>
        <end position="227"/>
    </location>
</feature>
<sequence>MTRSSKGTGDRGLHVKVKTARGRRSSSTQWLQRQLNDPYVRRAKAEGWRSRAAFKLIEIDDKHKLLKPGYRVVDLGAAPGGWCQVAAERVKSAPEAPKVVGIDYLEMDHLPGVTFLQKDFLDDDAPQMLIEALGGYGPDVVISDMAAPTTGHRQTDHLRTTHLFEVAIHFAERNLVPGGSFLAKVFRGGTEGELLQELKRSFKTVAHLKPPSSRKESPELYVIAKGFRGRDADNAPLDAGSAAGRASAAEGFDPRGESHDDD</sequence>
<evidence type="ECO:0000256" key="5">
    <source>
        <dbReference type="ARBA" id="ARBA00037569"/>
    </source>
</evidence>
<feature type="binding site" evidence="11">
    <location>
        <position position="144"/>
    </location>
    <ligand>
        <name>S-adenosyl-L-methionine</name>
        <dbReference type="ChEBI" id="CHEBI:59789"/>
    </ligand>
</feature>